<evidence type="ECO:0000313" key="2">
    <source>
        <dbReference type="Proteomes" id="UP000281993"/>
    </source>
</evidence>
<dbReference type="Proteomes" id="UP000281993">
    <property type="component" value="Segment"/>
</dbReference>
<proteinExistence type="predicted"/>
<evidence type="ECO:0000313" key="1">
    <source>
        <dbReference type="EMBL" id="AYD87368.1"/>
    </source>
</evidence>
<dbReference type="EMBL" id="MH825712">
    <property type="protein sequence ID" value="AYD87368.1"/>
    <property type="molecule type" value="Genomic_DNA"/>
</dbReference>
<gene>
    <name evidence="1" type="primary">73</name>
    <name evidence="1" type="ORF">SEA_VALENTINIPUFF_73</name>
</gene>
<protein>
    <submittedName>
        <fullName evidence="1">Uncharacterized protein</fullName>
    </submittedName>
</protein>
<keyword evidence="2" id="KW-1185">Reference proteome</keyword>
<reference evidence="1 2" key="1">
    <citation type="submission" date="2018-08" db="EMBL/GenBank/DDBJ databases">
        <authorList>
            <person name="Preder H."/>
            <person name="Servin-Meza L.A."/>
            <person name="Bonilla J.A."/>
            <person name="Klyczek K."/>
            <person name="Garlena R.A."/>
            <person name="Russell D.A."/>
            <person name="Pope W.H."/>
            <person name="Jacobs-Sera D."/>
            <person name="Hatfull G.F."/>
        </authorList>
    </citation>
    <scope>NUCLEOTIDE SEQUENCE [LARGE SCALE GENOMIC DNA]</scope>
</reference>
<sequence length="109" mass="11398">MPSSNEHIAARDDVDLQKRLIAIAEILGYENANIAARFGQVVGKKIEVYGSETTIADVYANAAAVRAQHLAEPAALPPGLNPTAVTDEILTTAVQAILGPVTPPAQPQS</sequence>
<accession>A0A386KP41</accession>
<name>A0A386KP41_9CAUD</name>
<organism evidence="1 2">
    <name type="scientific">Microbacterium phage ValentiniPuff</name>
    <dbReference type="NCBI Taxonomy" id="2315705"/>
    <lineage>
        <taxon>Viruses</taxon>
        <taxon>Duplodnaviria</taxon>
        <taxon>Heunggongvirae</taxon>
        <taxon>Uroviricota</taxon>
        <taxon>Caudoviricetes</taxon>
        <taxon>Valentinivirus</taxon>
        <taxon>Valentinivirus valentinipuff</taxon>
    </lineage>
</organism>